<organism evidence="8">
    <name type="scientific">Oryza brachyantha</name>
    <name type="common">malo sina</name>
    <dbReference type="NCBI Taxonomy" id="4533"/>
    <lineage>
        <taxon>Eukaryota</taxon>
        <taxon>Viridiplantae</taxon>
        <taxon>Streptophyta</taxon>
        <taxon>Embryophyta</taxon>
        <taxon>Tracheophyta</taxon>
        <taxon>Spermatophyta</taxon>
        <taxon>Magnoliopsida</taxon>
        <taxon>Liliopsida</taxon>
        <taxon>Poales</taxon>
        <taxon>Poaceae</taxon>
        <taxon>BOP clade</taxon>
        <taxon>Oryzoideae</taxon>
        <taxon>Oryzeae</taxon>
        <taxon>Oryzinae</taxon>
        <taxon>Oryza</taxon>
    </lineage>
</organism>
<evidence type="ECO:0000256" key="6">
    <source>
        <dbReference type="SAM" id="MobiDB-lite"/>
    </source>
</evidence>
<feature type="domain" description="MADS-box" evidence="7">
    <location>
        <begin position="15"/>
        <end position="51"/>
    </location>
</feature>
<dbReference type="Pfam" id="PF00319">
    <property type="entry name" value="SRF-TF"/>
    <property type="match status" value="1"/>
</dbReference>
<comment type="subcellular location">
    <subcellularLocation>
        <location evidence="1">Nucleus</location>
    </subcellularLocation>
</comment>
<feature type="compositionally biased region" description="Basic and acidic residues" evidence="6">
    <location>
        <begin position="114"/>
        <end position="128"/>
    </location>
</feature>
<evidence type="ECO:0000256" key="2">
    <source>
        <dbReference type="ARBA" id="ARBA00023015"/>
    </source>
</evidence>
<reference evidence="8" key="2">
    <citation type="submission" date="2013-04" db="UniProtKB">
        <authorList>
            <consortium name="EnsemblPlants"/>
        </authorList>
    </citation>
    <scope>IDENTIFICATION</scope>
</reference>
<dbReference type="eggNOG" id="KOG0014">
    <property type="taxonomic scope" value="Eukaryota"/>
</dbReference>
<keyword evidence="4" id="KW-0804">Transcription</keyword>
<feature type="compositionally biased region" description="Pro residues" evidence="6">
    <location>
        <begin position="222"/>
        <end position="239"/>
    </location>
</feature>
<dbReference type="Gramene" id="OB01G17220.1">
    <property type="protein sequence ID" value="OB01G17220.1"/>
    <property type="gene ID" value="OB01G17220"/>
</dbReference>
<keyword evidence="5" id="KW-0539">Nucleus</keyword>
<dbReference type="SUPFAM" id="SSF55455">
    <property type="entry name" value="SRF-like"/>
    <property type="match status" value="1"/>
</dbReference>
<feature type="region of interest" description="Disordered" evidence="6">
    <location>
        <begin position="114"/>
        <end position="134"/>
    </location>
</feature>
<keyword evidence="9" id="KW-1185">Reference proteome</keyword>
<dbReference type="InterPro" id="IPR002100">
    <property type="entry name" value="TF_MADSbox"/>
</dbReference>
<evidence type="ECO:0000256" key="3">
    <source>
        <dbReference type="ARBA" id="ARBA00023125"/>
    </source>
</evidence>
<feature type="region of interest" description="Disordered" evidence="6">
    <location>
        <begin position="178"/>
        <end position="251"/>
    </location>
</feature>
<dbReference type="InterPro" id="IPR033897">
    <property type="entry name" value="SRF-like_MADS-box"/>
</dbReference>
<dbReference type="AlphaFoldDB" id="J3KXL6"/>
<name>J3KXL6_ORYBR</name>
<protein>
    <recommendedName>
        <fullName evidence="7">MADS-box domain-containing protein</fullName>
    </recommendedName>
</protein>
<dbReference type="GO" id="GO:0005634">
    <property type="term" value="C:nucleus"/>
    <property type="evidence" value="ECO:0007669"/>
    <property type="project" value="UniProtKB-SubCell"/>
</dbReference>
<dbReference type="PANTHER" id="PTHR11945:SF776">
    <property type="entry name" value="AGAMOUS-LIKE 50-RELATED"/>
    <property type="match status" value="1"/>
</dbReference>
<dbReference type="InterPro" id="IPR036879">
    <property type="entry name" value="TF_MADSbox_sf"/>
</dbReference>
<dbReference type="HOGENOM" id="CLU_411845_0_0_1"/>
<dbReference type="Proteomes" id="UP000006038">
    <property type="component" value="Chromosome 1"/>
</dbReference>
<dbReference type="GO" id="GO:0046983">
    <property type="term" value="F:protein dimerization activity"/>
    <property type="evidence" value="ECO:0007669"/>
    <property type="project" value="InterPro"/>
</dbReference>
<dbReference type="Gene3D" id="3.40.1810.10">
    <property type="entry name" value="Transcription factor, MADS-box"/>
    <property type="match status" value="1"/>
</dbReference>
<reference evidence="8" key="1">
    <citation type="journal article" date="2013" name="Nat. Commun.">
        <title>Whole-genome sequencing of Oryza brachyantha reveals mechanisms underlying Oryza genome evolution.</title>
        <authorList>
            <person name="Chen J."/>
            <person name="Huang Q."/>
            <person name="Gao D."/>
            <person name="Wang J."/>
            <person name="Lang Y."/>
            <person name="Liu T."/>
            <person name="Li B."/>
            <person name="Bai Z."/>
            <person name="Luis Goicoechea J."/>
            <person name="Liang C."/>
            <person name="Chen C."/>
            <person name="Zhang W."/>
            <person name="Sun S."/>
            <person name="Liao Y."/>
            <person name="Zhang X."/>
            <person name="Yang L."/>
            <person name="Song C."/>
            <person name="Wang M."/>
            <person name="Shi J."/>
            <person name="Liu G."/>
            <person name="Liu J."/>
            <person name="Zhou H."/>
            <person name="Zhou W."/>
            <person name="Yu Q."/>
            <person name="An N."/>
            <person name="Chen Y."/>
            <person name="Cai Q."/>
            <person name="Wang B."/>
            <person name="Liu B."/>
            <person name="Min J."/>
            <person name="Huang Y."/>
            <person name="Wu H."/>
            <person name="Li Z."/>
            <person name="Zhang Y."/>
            <person name="Yin Y."/>
            <person name="Song W."/>
            <person name="Jiang J."/>
            <person name="Jackson S.A."/>
            <person name="Wing R.A."/>
            <person name="Wang J."/>
            <person name="Chen M."/>
        </authorList>
    </citation>
    <scope>NUCLEOTIDE SEQUENCE [LARGE SCALE GENOMIC DNA]</scope>
    <source>
        <strain evidence="8">cv. IRGC 101232</strain>
    </source>
</reference>
<dbReference type="GO" id="GO:0000981">
    <property type="term" value="F:DNA-binding transcription factor activity, RNA polymerase II-specific"/>
    <property type="evidence" value="ECO:0007669"/>
    <property type="project" value="InterPro"/>
</dbReference>
<dbReference type="OMA" id="GYERMAM"/>
<evidence type="ECO:0000313" key="9">
    <source>
        <dbReference type="Proteomes" id="UP000006038"/>
    </source>
</evidence>
<evidence type="ECO:0000256" key="5">
    <source>
        <dbReference type="ARBA" id="ARBA00023242"/>
    </source>
</evidence>
<dbReference type="GO" id="GO:0045944">
    <property type="term" value="P:positive regulation of transcription by RNA polymerase II"/>
    <property type="evidence" value="ECO:0007669"/>
    <property type="project" value="InterPro"/>
</dbReference>
<feature type="compositionally biased region" description="Pro residues" evidence="6">
    <location>
        <begin position="190"/>
        <end position="202"/>
    </location>
</feature>
<proteinExistence type="predicted"/>
<sequence length="547" mass="59555">MPRARRARRTGSAYVDDERERDITFFKRRNGLFKGASDLSILTGASVAVVLEDQNRGKFHSLGTPLVQTVVDAALSRDMEPTEPFAGEQLKGRLVPLERELARLKDVAAIKEEETRASKARYNEAKKEEEDDDERDALLKKLFFSKQYNLSLDEMNELYGTLVQIQKELRVRLPPLRRRAGESSIQGSSVPPPPPPPPPPPQQQQLPQWPNLLGPHNQLLPVEPPPFVADQAPPPPPPAAGGSLWIPELPPPPPAGSPWARVLPLQPPRFSEMEPIFHASQQAPAQDNTQLAPLPPVAAPLPQHPFLLSDHAPALGPVPASVPLQMPVEAHFPLESPLFHFHETFLVPEQAQGLAPLPAPLQMPMEAHMPMEDPLFQEPFLVPDQAPVLSPLPMPLQMPVEAHMPLEAPWFQEPIIVPDQAPMLSPLPAPLQMPVDAHFPLAAEAVQQQTQGYENYDFMFDNAGLSQPLVAGAGNDGDAAMGNDNPLGYQQWAASPLYDGQIYFGTGVDDMGIIVGDHGGVLEADMVEGGHASSSGGGDDIAGGAWF</sequence>
<evidence type="ECO:0000259" key="7">
    <source>
        <dbReference type="PROSITE" id="PS50066"/>
    </source>
</evidence>
<accession>J3KXL6</accession>
<evidence type="ECO:0000256" key="4">
    <source>
        <dbReference type="ARBA" id="ARBA00023163"/>
    </source>
</evidence>
<keyword evidence="3" id="KW-0238">DNA-binding</keyword>
<evidence type="ECO:0000313" key="8">
    <source>
        <dbReference type="EnsemblPlants" id="OB01G17220.1"/>
    </source>
</evidence>
<dbReference type="SMART" id="SM00432">
    <property type="entry name" value="MADS"/>
    <property type="match status" value="1"/>
</dbReference>
<keyword evidence="2" id="KW-0805">Transcription regulation</keyword>
<dbReference type="EnsemblPlants" id="OB01G17220.1">
    <property type="protein sequence ID" value="OB01G17220.1"/>
    <property type="gene ID" value="OB01G17220"/>
</dbReference>
<dbReference type="PANTHER" id="PTHR11945">
    <property type="entry name" value="MADS BOX PROTEIN"/>
    <property type="match status" value="1"/>
</dbReference>
<dbReference type="GO" id="GO:0000978">
    <property type="term" value="F:RNA polymerase II cis-regulatory region sequence-specific DNA binding"/>
    <property type="evidence" value="ECO:0007669"/>
    <property type="project" value="TreeGrafter"/>
</dbReference>
<evidence type="ECO:0000256" key="1">
    <source>
        <dbReference type="ARBA" id="ARBA00004123"/>
    </source>
</evidence>
<dbReference type="CDD" id="cd00266">
    <property type="entry name" value="MADS_SRF_like"/>
    <property type="match status" value="1"/>
</dbReference>
<dbReference type="PROSITE" id="PS50066">
    <property type="entry name" value="MADS_BOX_2"/>
    <property type="match status" value="1"/>
</dbReference>